<sequence>MRVRIRPGIFGIYPPRHDGPSSSSGLLGVPAIFKRDNATEGTKEQEAGGMDRGIKAALQDGLVMEVPRKSMGNYLGISKGNVKTTKNEPESTGTGYADRPIYRPSTEFPEIPMATVLLRKRKVTAETKNPKIYREIESLQRPYGQKEPEIRAISQETGVSRVKEWQAEDRGRSKGGQKAVVIDS</sequence>
<evidence type="ECO:0000256" key="1">
    <source>
        <dbReference type="SAM" id="MobiDB-lite"/>
    </source>
</evidence>
<dbReference type="InParanoid" id="E4UUD9"/>
<feature type="region of interest" description="Disordered" evidence="1">
    <location>
        <begin position="82"/>
        <end position="103"/>
    </location>
</feature>
<protein>
    <submittedName>
        <fullName evidence="2">Uncharacterized protein</fullName>
    </submittedName>
</protein>
<dbReference type="HOGENOM" id="CLU_1467825_0_0_1"/>
<dbReference type="GeneID" id="10029019"/>
<dbReference type="VEuPathDB" id="FungiDB:MGYG_03909"/>
<evidence type="ECO:0000313" key="2">
    <source>
        <dbReference type="EMBL" id="EFR00906.1"/>
    </source>
</evidence>
<dbReference type="RefSeq" id="XP_003173736.1">
    <property type="nucleotide sequence ID" value="XM_003173688.1"/>
</dbReference>
<dbReference type="Proteomes" id="UP000002669">
    <property type="component" value="Unassembled WGS sequence"/>
</dbReference>
<dbReference type="AlphaFoldDB" id="E4UUD9"/>
<organism evidence="3">
    <name type="scientific">Arthroderma gypseum (strain ATCC MYA-4604 / CBS 118893)</name>
    <name type="common">Microsporum gypseum</name>
    <dbReference type="NCBI Taxonomy" id="535722"/>
    <lineage>
        <taxon>Eukaryota</taxon>
        <taxon>Fungi</taxon>
        <taxon>Dikarya</taxon>
        <taxon>Ascomycota</taxon>
        <taxon>Pezizomycotina</taxon>
        <taxon>Eurotiomycetes</taxon>
        <taxon>Eurotiomycetidae</taxon>
        <taxon>Onygenales</taxon>
        <taxon>Arthrodermataceae</taxon>
        <taxon>Nannizzia</taxon>
    </lineage>
</organism>
<proteinExistence type="predicted"/>
<keyword evidence="3" id="KW-1185">Reference proteome</keyword>
<feature type="region of interest" description="Disordered" evidence="1">
    <location>
        <begin position="155"/>
        <end position="184"/>
    </location>
</feature>
<feature type="compositionally biased region" description="Basic and acidic residues" evidence="1">
    <location>
        <begin position="161"/>
        <end position="172"/>
    </location>
</feature>
<reference evidence="3" key="1">
    <citation type="journal article" date="2012" name="MBio">
        <title>Comparative genome analysis of Trichophyton rubrum and related dermatophytes reveals candidate genes involved in infection.</title>
        <authorList>
            <person name="Martinez D.A."/>
            <person name="Oliver B.G."/>
            <person name="Graeser Y."/>
            <person name="Goldberg J.M."/>
            <person name="Li W."/>
            <person name="Martinez-Rossi N.M."/>
            <person name="Monod M."/>
            <person name="Shelest E."/>
            <person name="Barton R.C."/>
            <person name="Birch E."/>
            <person name="Brakhage A.A."/>
            <person name="Chen Z."/>
            <person name="Gurr S.J."/>
            <person name="Heiman D."/>
            <person name="Heitman J."/>
            <person name="Kosti I."/>
            <person name="Rossi A."/>
            <person name="Saif S."/>
            <person name="Samalova M."/>
            <person name="Saunders C.W."/>
            <person name="Shea T."/>
            <person name="Summerbell R.C."/>
            <person name="Xu J."/>
            <person name="Young S."/>
            <person name="Zeng Q."/>
            <person name="Birren B.W."/>
            <person name="Cuomo C.A."/>
            <person name="White T.C."/>
        </authorList>
    </citation>
    <scope>NUCLEOTIDE SEQUENCE [LARGE SCALE GENOMIC DNA]</scope>
    <source>
        <strain evidence="3">ATCC MYA-4604 / CBS 118893</strain>
    </source>
</reference>
<dbReference type="EMBL" id="DS989824">
    <property type="protein sequence ID" value="EFR00906.1"/>
    <property type="molecule type" value="Genomic_DNA"/>
</dbReference>
<name>E4UUD9_ARTGP</name>
<accession>E4UUD9</accession>
<gene>
    <name evidence="2" type="ORF">MGYG_03909</name>
</gene>
<evidence type="ECO:0000313" key="3">
    <source>
        <dbReference type="Proteomes" id="UP000002669"/>
    </source>
</evidence>